<keyword evidence="1 6" id="KW-0963">Cytoplasm</keyword>
<evidence type="ECO:0000256" key="3">
    <source>
        <dbReference type="ARBA" id="ARBA00022603"/>
    </source>
</evidence>
<accession>A0ABU1D7P5</accession>
<dbReference type="InterPro" id="IPR014776">
    <property type="entry name" value="4pyrrole_Mease_sub2"/>
</dbReference>
<protein>
    <recommendedName>
        <fullName evidence="6">Ribosomal RNA small subunit methyltransferase I</fullName>
        <ecNumber evidence="6">2.1.1.198</ecNumber>
    </recommendedName>
    <alternativeName>
        <fullName evidence="6">16S rRNA 2'-O-ribose C1402 methyltransferase</fullName>
    </alternativeName>
    <alternativeName>
        <fullName evidence="6">rRNA (cytidine-2'-O-)-methyltransferase RsmI</fullName>
    </alternativeName>
</protein>
<dbReference type="Gene3D" id="3.30.950.10">
    <property type="entry name" value="Methyltransferase, Cobalt-precorrin-4 Transmethylase, Domain 2"/>
    <property type="match status" value="1"/>
</dbReference>
<evidence type="ECO:0000259" key="7">
    <source>
        <dbReference type="Pfam" id="PF00590"/>
    </source>
</evidence>
<evidence type="ECO:0000256" key="5">
    <source>
        <dbReference type="ARBA" id="ARBA00022691"/>
    </source>
</evidence>
<dbReference type="Gene3D" id="3.40.1010.10">
    <property type="entry name" value="Cobalt-precorrin-4 Transmethylase, Domain 1"/>
    <property type="match status" value="1"/>
</dbReference>
<evidence type="ECO:0000256" key="6">
    <source>
        <dbReference type="HAMAP-Rule" id="MF_01877"/>
    </source>
</evidence>
<keyword evidence="3 6" id="KW-0489">Methyltransferase</keyword>
<dbReference type="PIRSF" id="PIRSF005917">
    <property type="entry name" value="MTase_YraL"/>
    <property type="match status" value="1"/>
</dbReference>
<evidence type="ECO:0000256" key="4">
    <source>
        <dbReference type="ARBA" id="ARBA00022679"/>
    </source>
</evidence>
<dbReference type="RefSeq" id="WP_165277686.1">
    <property type="nucleotide sequence ID" value="NZ_JAUZQE010000025.1"/>
</dbReference>
<reference evidence="9 10" key="1">
    <citation type="submission" date="2023-08" db="EMBL/GenBank/DDBJ databases">
        <title>Alcaligenaceae gen. nov., a novel taxon isolated from the sludge of Yixing Pesticide Factory.</title>
        <authorList>
            <person name="Ruan L."/>
        </authorList>
    </citation>
    <scope>NUCLEOTIDE SEQUENCE [LARGE SCALE GENOMIC DNA]</scope>
    <source>
        <strain evidence="9 10">LG-2</strain>
    </source>
</reference>
<dbReference type="Pfam" id="PF23016">
    <property type="entry name" value="RsmI_C"/>
    <property type="match status" value="1"/>
</dbReference>
<dbReference type="NCBIfam" id="TIGR00096">
    <property type="entry name" value="16S rRNA (cytidine(1402)-2'-O)-methyltransferase"/>
    <property type="match status" value="1"/>
</dbReference>
<dbReference type="InterPro" id="IPR053910">
    <property type="entry name" value="RsmI_HTH"/>
</dbReference>
<feature type="domain" description="Tetrapyrrole methylase" evidence="7">
    <location>
        <begin position="31"/>
        <end position="233"/>
    </location>
</feature>
<evidence type="ECO:0000256" key="2">
    <source>
        <dbReference type="ARBA" id="ARBA00022552"/>
    </source>
</evidence>
<feature type="domain" description="RsmI HTH" evidence="8">
    <location>
        <begin position="262"/>
        <end position="305"/>
    </location>
</feature>
<dbReference type="PROSITE" id="PS01296">
    <property type="entry name" value="RSMI"/>
    <property type="match status" value="1"/>
</dbReference>
<dbReference type="SUPFAM" id="SSF53790">
    <property type="entry name" value="Tetrapyrrole methylase"/>
    <property type="match status" value="1"/>
</dbReference>
<dbReference type="GO" id="GO:0032259">
    <property type="term" value="P:methylation"/>
    <property type="evidence" value="ECO:0007669"/>
    <property type="project" value="UniProtKB-KW"/>
</dbReference>
<evidence type="ECO:0000256" key="1">
    <source>
        <dbReference type="ARBA" id="ARBA00022490"/>
    </source>
</evidence>
<evidence type="ECO:0000313" key="9">
    <source>
        <dbReference type="EMBL" id="MDR4126459.1"/>
    </source>
</evidence>
<dbReference type="InterPro" id="IPR008189">
    <property type="entry name" value="rRNA_ssu_MeTfrase_I"/>
</dbReference>
<dbReference type="InterPro" id="IPR018063">
    <property type="entry name" value="SAM_MeTrfase_RsmI_CS"/>
</dbReference>
<dbReference type="InterPro" id="IPR035996">
    <property type="entry name" value="4pyrrol_Methylase_sf"/>
</dbReference>
<keyword evidence="4 6" id="KW-0808">Transferase</keyword>
<sequence length="309" mass="32747">MNDPNPDTEAPTAWKRLSDRVAAQHWPAPALYVVATPIGNLGDLTLRAWQALSRCDVIAAEDTRSSRPLLDAWGVDTPLMAAHRHNEAAAAQAIVQRLEAGERVALISDAGAPAVSDPGARIVRAVREAGFPVVPVPGASAVIAALMASGVTSDENPAFVFAGFAPHKGGARRKWLQQWCASPAPVLMFESPHRVQATVGDLLAVCGGARQVTIARELTKRFEQVETLPLAQAQAWLSEDAHRNQGEFVLIVHEAPAAAAGAVDEQTAALLDALLETVSVRDAAKVAAKVSGVPRDVLYELALQRGKRS</sequence>
<name>A0ABU1D7P5_9BURK</name>
<comment type="similarity">
    <text evidence="6">Belongs to the methyltransferase superfamily. RsmI family.</text>
</comment>
<gene>
    <name evidence="6 9" type="primary">rsmI</name>
    <name evidence="9" type="ORF">Q8947_10760</name>
</gene>
<dbReference type="InterPro" id="IPR014777">
    <property type="entry name" value="4pyrrole_Mease_sub1"/>
</dbReference>
<dbReference type="PANTHER" id="PTHR46111">
    <property type="entry name" value="RIBOSOMAL RNA SMALL SUBUNIT METHYLTRANSFERASE I"/>
    <property type="match status" value="1"/>
</dbReference>
<comment type="function">
    <text evidence="6">Catalyzes the 2'-O-methylation of the ribose of cytidine 1402 (C1402) in 16S rRNA.</text>
</comment>
<evidence type="ECO:0000259" key="8">
    <source>
        <dbReference type="Pfam" id="PF23016"/>
    </source>
</evidence>
<dbReference type="InterPro" id="IPR000878">
    <property type="entry name" value="4pyrrol_Mease"/>
</dbReference>
<proteinExistence type="inferred from homology"/>
<dbReference type="Pfam" id="PF00590">
    <property type="entry name" value="TP_methylase"/>
    <property type="match status" value="1"/>
</dbReference>
<keyword evidence="5 6" id="KW-0949">S-adenosyl-L-methionine</keyword>
<evidence type="ECO:0000313" key="10">
    <source>
        <dbReference type="Proteomes" id="UP001232156"/>
    </source>
</evidence>
<dbReference type="EMBL" id="JAUZQE010000025">
    <property type="protein sequence ID" value="MDR4126459.1"/>
    <property type="molecule type" value="Genomic_DNA"/>
</dbReference>
<dbReference type="Proteomes" id="UP001232156">
    <property type="component" value="Unassembled WGS sequence"/>
</dbReference>
<dbReference type="EC" id="2.1.1.198" evidence="6"/>
<organism evidence="9 10">
    <name type="scientific">Yanghanlia caeni</name>
    <dbReference type="NCBI Taxonomy" id="3064283"/>
    <lineage>
        <taxon>Bacteria</taxon>
        <taxon>Pseudomonadati</taxon>
        <taxon>Pseudomonadota</taxon>
        <taxon>Betaproteobacteria</taxon>
        <taxon>Burkholderiales</taxon>
        <taxon>Alcaligenaceae</taxon>
        <taxon>Yanghanlia</taxon>
    </lineage>
</organism>
<keyword evidence="2 6" id="KW-0698">rRNA processing</keyword>
<dbReference type="PANTHER" id="PTHR46111:SF1">
    <property type="entry name" value="RIBOSOMAL RNA SMALL SUBUNIT METHYLTRANSFERASE I"/>
    <property type="match status" value="1"/>
</dbReference>
<comment type="caution">
    <text evidence="9">The sequence shown here is derived from an EMBL/GenBank/DDBJ whole genome shotgun (WGS) entry which is preliminary data.</text>
</comment>
<comment type="catalytic activity">
    <reaction evidence="6">
        <text>cytidine(1402) in 16S rRNA + S-adenosyl-L-methionine = 2'-O-methylcytidine(1402) in 16S rRNA + S-adenosyl-L-homocysteine + H(+)</text>
        <dbReference type="Rhea" id="RHEA:42924"/>
        <dbReference type="Rhea" id="RHEA-COMP:10285"/>
        <dbReference type="Rhea" id="RHEA-COMP:10286"/>
        <dbReference type="ChEBI" id="CHEBI:15378"/>
        <dbReference type="ChEBI" id="CHEBI:57856"/>
        <dbReference type="ChEBI" id="CHEBI:59789"/>
        <dbReference type="ChEBI" id="CHEBI:74495"/>
        <dbReference type="ChEBI" id="CHEBI:82748"/>
        <dbReference type="EC" id="2.1.1.198"/>
    </reaction>
</comment>
<dbReference type="HAMAP" id="MF_01877">
    <property type="entry name" value="16SrRNA_methyltr_I"/>
    <property type="match status" value="1"/>
</dbReference>
<dbReference type="GO" id="GO:0008168">
    <property type="term" value="F:methyltransferase activity"/>
    <property type="evidence" value="ECO:0007669"/>
    <property type="project" value="UniProtKB-KW"/>
</dbReference>
<keyword evidence="10" id="KW-1185">Reference proteome</keyword>
<dbReference type="CDD" id="cd11648">
    <property type="entry name" value="RsmI"/>
    <property type="match status" value="1"/>
</dbReference>
<comment type="subcellular location">
    <subcellularLocation>
        <location evidence="6">Cytoplasm</location>
    </subcellularLocation>
</comment>